<evidence type="ECO:0000313" key="2">
    <source>
        <dbReference type="EMBL" id="KAL2343497.1"/>
    </source>
</evidence>
<keyword evidence="3" id="KW-1185">Reference proteome</keyword>
<name>A0ABD1N5W0_9FABA</name>
<accession>A0ABD1N5W0</accession>
<dbReference type="AlphaFoldDB" id="A0ABD1N5W0"/>
<gene>
    <name evidence="2" type="ORF">Fmac_004782</name>
</gene>
<reference evidence="2 3" key="1">
    <citation type="submission" date="2024-08" db="EMBL/GenBank/DDBJ databases">
        <title>Insights into the chromosomal genome structure of Flemingia macrophylla.</title>
        <authorList>
            <person name="Ding Y."/>
            <person name="Zhao Y."/>
            <person name="Bi W."/>
            <person name="Wu M."/>
            <person name="Zhao G."/>
            <person name="Gong Y."/>
            <person name="Li W."/>
            <person name="Zhang P."/>
        </authorList>
    </citation>
    <scope>NUCLEOTIDE SEQUENCE [LARGE SCALE GENOMIC DNA]</scope>
    <source>
        <strain evidence="2">DYQJB</strain>
        <tissue evidence="2">Leaf</tissue>
    </source>
</reference>
<dbReference type="Proteomes" id="UP001603857">
    <property type="component" value="Unassembled WGS sequence"/>
</dbReference>
<feature type="region of interest" description="Disordered" evidence="1">
    <location>
        <begin position="17"/>
        <end position="62"/>
    </location>
</feature>
<feature type="compositionally biased region" description="Basic residues" evidence="1">
    <location>
        <begin position="21"/>
        <end position="32"/>
    </location>
</feature>
<comment type="caution">
    <text evidence="2">The sequence shown here is derived from an EMBL/GenBank/DDBJ whole genome shotgun (WGS) entry which is preliminary data.</text>
</comment>
<feature type="compositionally biased region" description="Polar residues" evidence="1">
    <location>
        <begin position="48"/>
        <end position="59"/>
    </location>
</feature>
<proteinExistence type="predicted"/>
<dbReference type="EMBL" id="JBGMDY010000002">
    <property type="protein sequence ID" value="KAL2343497.1"/>
    <property type="molecule type" value="Genomic_DNA"/>
</dbReference>
<evidence type="ECO:0000256" key="1">
    <source>
        <dbReference type="SAM" id="MobiDB-lite"/>
    </source>
</evidence>
<sequence length="98" mass="11390">MLNLFWKTEDKRNLLSDDNKKKKSKKKKKIHSHAQVVSKDTKEDIHTQPVSEDTGQTSLEDGRHRTNYFGRQRTFANLPKEATLDHTKGKANHFWAAT</sequence>
<protein>
    <submittedName>
        <fullName evidence="2">Uncharacterized protein</fullName>
    </submittedName>
</protein>
<organism evidence="2 3">
    <name type="scientific">Flemingia macrophylla</name>
    <dbReference type="NCBI Taxonomy" id="520843"/>
    <lineage>
        <taxon>Eukaryota</taxon>
        <taxon>Viridiplantae</taxon>
        <taxon>Streptophyta</taxon>
        <taxon>Embryophyta</taxon>
        <taxon>Tracheophyta</taxon>
        <taxon>Spermatophyta</taxon>
        <taxon>Magnoliopsida</taxon>
        <taxon>eudicotyledons</taxon>
        <taxon>Gunneridae</taxon>
        <taxon>Pentapetalae</taxon>
        <taxon>rosids</taxon>
        <taxon>fabids</taxon>
        <taxon>Fabales</taxon>
        <taxon>Fabaceae</taxon>
        <taxon>Papilionoideae</taxon>
        <taxon>50 kb inversion clade</taxon>
        <taxon>NPAAA clade</taxon>
        <taxon>indigoferoid/millettioid clade</taxon>
        <taxon>Phaseoleae</taxon>
        <taxon>Flemingia</taxon>
    </lineage>
</organism>
<evidence type="ECO:0000313" key="3">
    <source>
        <dbReference type="Proteomes" id="UP001603857"/>
    </source>
</evidence>